<dbReference type="AlphaFoldDB" id="A0AAJ4RB25"/>
<gene>
    <name evidence="2" type="ORF">C6V80_09755</name>
    <name evidence="3" type="ORF">EDC58_1961</name>
</gene>
<dbReference type="Proteomes" id="UP000298805">
    <property type="component" value="Plasmid unnamed1"/>
</dbReference>
<keyword evidence="1" id="KW-0175">Coiled coil</keyword>
<evidence type="ECO:0000256" key="1">
    <source>
        <dbReference type="SAM" id="Coils"/>
    </source>
</evidence>
<evidence type="ECO:0000313" key="5">
    <source>
        <dbReference type="Proteomes" id="UP000298805"/>
    </source>
</evidence>
<reference evidence="2 5" key="2">
    <citation type="submission" date="2019-06" db="EMBL/GenBank/DDBJ databases">
        <title>A comparative analysis of the Nautiliaceae.</title>
        <authorList>
            <person name="Grosche A."/>
            <person name="Smedile F."/>
            <person name="Vetriani C."/>
        </authorList>
    </citation>
    <scope>NUCLEOTIDE SEQUENCE [LARGE SCALE GENOMIC DNA]</scope>
    <source>
        <strain evidence="2 5">TB6</strain>
        <plasmid evidence="2 5">unnamed1</plasmid>
    </source>
</reference>
<name>A0AAJ4RB25_9BACT</name>
<proteinExistence type="predicted"/>
<evidence type="ECO:0000313" key="4">
    <source>
        <dbReference type="Proteomes" id="UP000272781"/>
    </source>
</evidence>
<evidence type="ECO:0000313" key="3">
    <source>
        <dbReference type="EMBL" id="ROR38746.1"/>
    </source>
</evidence>
<feature type="coiled-coil region" evidence="1">
    <location>
        <begin position="762"/>
        <end position="845"/>
    </location>
</feature>
<dbReference type="RefSeq" id="WP_123353332.1">
    <property type="nucleotide sequence ID" value="NZ_CP040940.1"/>
</dbReference>
<sequence>MASYFKAQEINKVEKQQLPESTVAVYSNITPKNKEEAKKLEDEILFAIKREHQLDMNRLIRGKELPKKLQKYFPSDFGGSGVDCDIYFPLDNSDGKILTNDEIKSRLLTQFSQKKDTIKNTLLANALAYLSGTFKSKEEIENFISSVEQNPQKLEEFLQNFIENSDNAVYTDFLLRLYSKAQQIEKDYNKTFGKKYDIPNRKFNELYQKELEDIFGTSAITKDAIDDINEFVNLFKDSTYSINQILYQMRTNPQNFDEKALKLASSINSIKKGGVKESFFDLPISFALDSLERLKRYEVFKKEKAFAEEHALKMLDKIINKADLELNESILAFVPEIEKSKHIDRQGLKKIKKRILSAIEEYVKENDLDINPEDMFSAIRTELFKAKDILKKEFTSPNPELEANPFAWSFISSRETAAQNILKEAISLALLKQIDSKNKTYMYHQIFDEDTIKDIFKSIIDLKKEKLVEEDIIDFMNVYNAFSLAEKRDISQKELKNLLDLKIFEKNRLLLNPQDKKAFKDIVKHINEQNEQFNLSERYPNFTKTEVRQRVLMNNFLAEDANLKEQIAKKAGLYKLFGMSKALSEYKICSEKAQNPTNSLETPASMMRDCFERLSDNLLKEAEEYENQVFQVNSLGALNPFVAMMIISSVVKRQFSEDMRKQIYEVFIKSNDLASFVYEGKDTKDRIARESVVNADILGVDYTLIEKGSEDKFVEELQLKKILHDVKGAIDRQQTSLNAKVYMKFEDIANETLKKEAVDMFIKQTEEKVENIKYEMQELARIYNLLNSANYATTAQEKRKLLNEAKERYRNLENKELNTQDNDIIREIVKKYKELEKELKAIESGKKVLGIMDIASKDLDKMDYKEALALFKVNKAILKEVNQKMLDNLKRGLDNTLLERDKKQLIENLQALKLKIFTDEEFLKDSLIKEVREYDPLLAKNLDSSKSLVEIFNEANYKIQDNFMKEKLRKYIDAVKYSEVKGKNYKYLNNFLIANEEILKNNEEIFEQIKNDGDFFIRVQNSSNNMKSITFAKGLNAEILKNVTKAEEDMNLNELSEYVSLIKDKGITNIPKSFVDSIAQIYDNAKVKYEILKETQVEQYRYKNENTNSFTRGM</sequence>
<evidence type="ECO:0000313" key="2">
    <source>
        <dbReference type="EMBL" id="QDD68128.1"/>
    </source>
</evidence>
<dbReference type="EMBL" id="CP040940">
    <property type="protein sequence ID" value="QDD68128.1"/>
    <property type="molecule type" value="Genomic_DNA"/>
</dbReference>
<dbReference type="Proteomes" id="UP000272781">
    <property type="component" value="Unassembled WGS sequence"/>
</dbReference>
<dbReference type="EMBL" id="RJVK01000006">
    <property type="protein sequence ID" value="ROR38746.1"/>
    <property type="molecule type" value="Genomic_DNA"/>
</dbReference>
<keyword evidence="5" id="KW-1185">Reference proteome</keyword>
<organism evidence="3 4">
    <name type="scientific">Caminibacter pacificus</name>
    <dbReference type="NCBI Taxonomy" id="1424653"/>
    <lineage>
        <taxon>Bacteria</taxon>
        <taxon>Pseudomonadati</taxon>
        <taxon>Campylobacterota</taxon>
        <taxon>Epsilonproteobacteria</taxon>
        <taxon>Nautiliales</taxon>
        <taxon>Nautiliaceae</taxon>
        <taxon>Caminibacter</taxon>
    </lineage>
</organism>
<protein>
    <submittedName>
        <fullName evidence="3">Uncharacterized protein</fullName>
    </submittedName>
</protein>
<keyword evidence="2" id="KW-0614">Plasmid</keyword>
<geneLocation type="plasmid" evidence="2 5">
    <name>unnamed1</name>
</geneLocation>
<reference evidence="3 4" key="1">
    <citation type="submission" date="2018-11" db="EMBL/GenBank/DDBJ databases">
        <title>Genomic Encyclopedia of Type Strains, Phase IV (KMG-IV): sequencing the most valuable type-strain genomes for metagenomic binning, comparative biology and taxonomic classification.</title>
        <authorList>
            <person name="Goeker M."/>
        </authorList>
    </citation>
    <scope>NUCLEOTIDE SEQUENCE [LARGE SCALE GENOMIC DNA]</scope>
    <source>
        <strain evidence="3 4">DSM 27783</strain>
    </source>
</reference>
<accession>A0AAJ4RB25</accession>